<sequence>MQFLKLLFWCLIAFIAAVFTFGNWQWVTIRLFGNLVAEVNLPFLLALTFLIGFVPTWLYQRAMRWRLRQRLTAAERSLTDLRAATTAAAPAAPEDPAPGATS</sequence>
<dbReference type="EMBL" id="JANFAV010000003">
    <property type="protein sequence ID" value="MCW6534433.1"/>
    <property type="molecule type" value="Genomic_DNA"/>
</dbReference>
<evidence type="ECO:0000256" key="4">
    <source>
        <dbReference type="ARBA" id="ARBA00023136"/>
    </source>
</evidence>
<evidence type="ECO:0000313" key="8">
    <source>
        <dbReference type="Proteomes" id="UP001165565"/>
    </source>
</evidence>
<protein>
    <submittedName>
        <fullName evidence="7">Lipopolysaccharide assembly protein LapA domain-containing protein</fullName>
    </submittedName>
</protein>
<accession>A0AA41ZEV5</accession>
<dbReference type="Proteomes" id="UP001165565">
    <property type="component" value="Unassembled WGS sequence"/>
</dbReference>
<evidence type="ECO:0000256" key="3">
    <source>
        <dbReference type="ARBA" id="ARBA00022989"/>
    </source>
</evidence>
<dbReference type="InterPro" id="IPR010445">
    <property type="entry name" value="LapA_dom"/>
</dbReference>
<feature type="domain" description="Lipopolysaccharide assembly protein A" evidence="6">
    <location>
        <begin position="23"/>
        <end position="82"/>
    </location>
</feature>
<proteinExistence type="predicted"/>
<keyword evidence="8" id="KW-1185">Reference proteome</keyword>
<keyword evidence="3 5" id="KW-1133">Transmembrane helix</keyword>
<keyword evidence="1" id="KW-1003">Cell membrane</keyword>
<dbReference type="Pfam" id="PF06305">
    <property type="entry name" value="LapA_dom"/>
    <property type="match status" value="1"/>
</dbReference>
<gene>
    <name evidence="7" type="ORF">NEE01_06495</name>
</gene>
<comment type="caution">
    <text evidence="7">The sequence shown here is derived from an EMBL/GenBank/DDBJ whole genome shotgun (WGS) entry which is preliminary data.</text>
</comment>
<evidence type="ECO:0000313" key="7">
    <source>
        <dbReference type="EMBL" id="MCW6534433.1"/>
    </source>
</evidence>
<feature type="transmembrane region" description="Helical" evidence="5">
    <location>
        <begin position="39"/>
        <end position="59"/>
    </location>
</feature>
<organism evidence="7 8">
    <name type="scientific">Sphingomonas lycopersici</name>
    <dbReference type="NCBI Taxonomy" id="2951807"/>
    <lineage>
        <taxon>Bacteria</taxon>
        <taxon>Pseudomonadati</taxon>
        <taxon>Pseudomonadota</taxon>
        <taxon>Alphaproteobacteria</taxon>
        <taxon>Sphingomonadales</taxon>
        <taxon>Sphingomonadaceae</taxon>
        <taxon>Sphingomonas</taxon>
    </lineage>
</organism>
<dbReference type="RefSeq" id="WP_265268346.1">
    <property type="nucleotide sequence ID" value="NZ_JANFAV010000003.1"/>
</dbReference>
<evidence type="ECO:0000256" key="2">
    <source>
        <dbReference type="ARBA" id="ARBA00022692"/>
    </source>
</evidence>
<dbReference type="AlphaFoldDB" id="A0AA41ZEV5"/>
<keyword evidence="2 5" id="KW-0812">Transmembrane</keyword>
<keyword evidence="4 5" id="KW-0472">Membrane</keyword>
<reference evidence="7" key="1">
    <citation type="submission" date="2022-06" db="EMBL/GenBank/DDBJ databases">
        <title>Sphingomonas sp. nov. isolated from rhizosphere soil of tomato.</title>
        <authorList>
            <person name="Dong H."/>
            <person name="Gao R."/>
        </authorList>
    </citation>
    <scope>NUCLEOTIDE SEQUENCE</scope>
    <source>
        <strain evidence="7">MMSM24</strain>
    </source>
</reference>
<evidence type="ECO:0000256" key="1">
    <source>
        <dbReference type="ARBA" id="ARBA00022475"/>
    </source>
</evidence>
<feature type="transmembrane region" description="Helical" evidence="5">
    <location>
        <begin position="7"/>
        <end position="27"/>
    </location>
</feature>
<name>A0AA41ZEV5_9SPHN</name>
<evidence type="ECO:0000259" key="6">
    <source>
        <dbReference type="Pfam" id="PF06305"/>
    </source>
</evidence>
<dbReference type="GO" id="GO:0005886">
    <property type="term" value="C:plasma membrane"/>
    <property type="evidence" value="ECO:0007669"/>
    <property type="project" value="InterPro"/>
</dbReference>
<evidence type="ECO:0000256" key="5">
    <source>
        <dbReference type="SAM" id="Phobius"/>
    </source>
</evidence>